<evidence type="ECO:0000313" key="4">
    <source>
        <dbReference type="Proteomes" id="UP000196240"/>
    </source>
</evidence>
<dbReference type="InterPro" id="IPR029063">
    <property type="entry name" value="SAM-dependent_MTases_sf"/>
</dbReference>
<gene>
    <name evidence="3" type="ORF">ACNJC6_01436</name>
</gene>
<dbReference type="Proteomes" id="UP000196240">
    <property type="component" value="Unassembled WGS sequence"/>
</dbReference>
<dbReference type="RefSeq" id="WP_087012167.1">
    <property type="nucleotide sequence ID" value="NZ_FUUY01000004.1"/>
</dbReference>
<sequence length="224" mass="25563">MAKDFQSQTVVDGYDQHIRKLIPGYELVHLQIQAILKTHLPEHAQVLIVGCGTGYELSYLLAQHPTWSFTAVDPSLTMIEKAQQLLSETNRDLTRVRFVHGDTTALQESAQFDAALAILVAHFIPLEAKPFFFADILRCLKNQAILLSYDLMRSSDDTELKVLQTLCQSNGLTVVQSEKMIERLQQDFYLVSASQMQEFLTKVGFYEVRTYSQLLNYYGFFAQK</sequence>
<evidence type="ECO:0000256" key="1">
    <source>
        <dbReference type="ARBA" id="ARBA00022679"/>
    </source>
</evidence>
<evidence type="ECO:0000259" key="2">
    <source>
        <dbReference type="Pfam" id="PF13649"/>
    </source>
</evidence>
<proteinExistence type="predicted"/>
<dbReference type="GO" id="GO:0016740">
    <property type="term" value="F:transferase activity"/>
    <property type="evidence" value="ECO:0007669"/>
    <property type="project" value="UniProtKB-KW"/>
</dbReference>
<dbReference type="InterPro" id="IPR041698">
    <property type="entry name" value="Methyltransf_25"/>
</dbReference>
<dbReference type="Gene3D" id="3.40.50.150">
    <property type="entry name" value="Vaccinia Virus protein VP39"/>
    <property type="match status" value="1"/>
</dbReference>
<protein>
    <recommendedName>
        <fullName evidence="2">Methyltransferase domain-containing protein</fullName>
    </recommendedName>
</protein>
<dbReference type="PANTHER" id="PTHR43861">
    <property type="entry name" value="TRANS-ACONITATE 2-METHYLTRANSFERASE-RELATED"/>
    <property type="match status" value="1"/>
</dbReference>
<organism evidence="3 4">
    <name type="scientific">Acinetobacter johnsonii</name>
    <dbReference type="NCBI Taxonomy" id="40214"/>
    <lineage>
        <taxon>Bacteria</taxon>
        <taxon>Pseudomonadati</taxon>
        <taxon>Pseudomonadota</taxon>
        <taxon>Gammaproteobacteria</taxon>
        <taxon>Moraxellales</taxon>
        <taxon>Moraxellaceae</taxon>
        <taxon>Acinetobacter</taxon>
    </lineage>
</organism>
<dbReference type="CDD" id="cd02440">
    <property type="entry name" value="AdoMet_MTases"/>
    <property type="match status" value="1"/>
</dbReference>
<evidence type="ECO:0000313" key="3">
    <source>
        <dbReference type="EMBL" id="SJX21815.1"/>
    </source>
</evidence>
<dbReference type="AlphaFoldDB" id="A0A1R7QC12"/>
<feature type="domain" description="Methyltransferase" evidence="2">
    <location>
        <begin position="46"/>
        <end position="142"/>
    </location>
</feature>
<dbReference type="SUPFAM" id="SSF53335">
    <property type="entry name" value="S-adenosyl-L-methionine-dependent methyltransferases"/>
    <property type="match status" value="1"/>
</dbReference>
<name>A0A1R7QC12_ACIJO</name>
<dbReference type="EMBL" id="FUUY01000004">
    <property type="protein sequence ID" value="SJX21815.1"/>
    <property type="molecule type" value="Genomic_DNA"/>
</dbReference>
<dbReference type="Pfam" id="PF13649">
    <property type="entry name" value="Methyltransf_25"/>
    <property type="match status" value="1"/>
</dbReference>
<keyword evidence="1" id="KW-0808">Transferase</keyword>
<accession>A0A1R7QC12</accession>
<reference evidence="3 4" key="1">
    <citation type="submission" date="2017-02" db="EMBL/GenBank/DDBJ databases">
        <authorList>
            <person name="Peterson S.W."/>
        </authorList>
    </citation>
    <scope>NUCLEOTIDE SEQUENCE [LARGE SCALE GENOMIC DNA]</scope>
    <source>
        <strain evidence="3">C6</strain>
    </source>
</reference>